<evidence type="ECO:0000313" key="4">
    <source>
        <dbReference type="Proteomes" id="UP001321506"/>
    </source>
</evidence>
<dbReference type="InterPro" id="IPR021449">
    <property type="entry name" value="DUF3099"/>
</dbReference>
<dbReference type="AlphaFoldDB" id="A0AAW6T2V8"/>
<evidence type="ECO:0000256" key="2">
    <source>
        <dbReference type="SAM" id="Phobius"/>
    </source>
</evidence>
<dbReference type="RefSeq" id="WP_281487907.1">
    <property type="nucleotide sequence ID" value="NZ_JASATX010000001.1"/>
</dbReference>
<dbReference type="Proteomes" id="UP001321506">
    <property type="component" value="Unassembled WGS sequence"/>
</dbReference>
<proteinExistence type="predicted"/>
<gene>
    <name evidence="3" type="ORF">QF206_04115</name>
</gene>
<keyword evidence="2" id="KW-0472">Membrane</keyword>
<evidence type="ECO:0000256" key="1">
    <source>
        <dbReference type="SAM" id="MobiDB-lite"/>
    </source>
</evidence>
<comment type="caution">
    <text evidence="3">The sequence shown here is derived from an EMBL/GenBank/DDBJ whole genome shotgun (WGS) entry which is preliminary data.</text>
</comment>
<name>A0AAW6T2V8_9MICO</name>
<keyword evidence="2" id="KW-1133">Transmembrane helix</keyword>
<protein>
    <submittedName>
        <fullName evidence="3">DUF3099 domain-containing protein</fullName>
    </submittedName>
</protein>
<reference evidence="3 4" key="1">
    <citation type="submission" date="2023-04" db="EMBL/GenBank/DDBJ databases">
        <title>Klugiella caeni sp. nov. isolated from the sludge of biochemical tank.</title>
        <authorList>
            <person name="Geng K."/>
        </authorList>
    </citation>
    <scope>NUCLEOTIDE SEQUENCE [LARGE SCALE GENOMIC DNA]</scope>
    <source>
        <strain evidence="3 4">YN-L-19</strain>
    </source>
</reference>
<feature type="compositionally biased region" description="Low complexity" evidence="1">
    <location>
        <begin position="94"/>
        <end position="109"/>
    </location>
</feature>
<feature type="transmembrane region" description="Helical" evidence="2">
    <location>
        <begin position="22"/>
        <end position="41"/>
    </location>
</feature>
<keyword evidence="2" id="KW-0812">Transmembrane</keyword>
<evidence type="ECO:0000313" key="3">
    <source>
        <dbReference type="EMBL" id="MDI2098150.1"/>
    </source>
</evidence>
<organism evidence="3 4">
    <name type="scientific">Ruicaihuangia caeni</name>
    <dbReference type="NCBI Taxonomy" id="3042517"/>
    <lineage>
        <taxon>Bacteria</taxon>
        <taxon>Bacillati</taxon>
        <taxon>Actinomycetota</taxon>
        <taxon>Actinomycetes</taxon>
        <taxon>Micrococcales</taxon>
        <taxon>Microbacteriaceae</taxon>
        <taxon>Ruicaihuangia</taxon>
    </lineage>
</organism>
<dbReference type="Pfam" id="PF11298">
    <property type="entry name" value="DUF3099"/>
    <property type="match status" value="1"/>
</dbReference>
<dbReference type="EMBL" id="JASATX010000001">
    <property type="protein sequence ID" value="MDI2098150.1"/>
    <property type="molecule type" value="Genomic_DNA"/>
</dbReference>
<feature type="transmembrane region" description="Helical" evidence="2">
    <location>
        <begin position="47"/>
        <end position="67"/>
    </location>
</feature>
<accession>A0AAW6T2V8</accession>
<keyword evidence="4" id="KW-1185">Reference proteome</keyword>
<feature type="region of interest" description="Disordered" evidence="1">
    <location>
        <begin position="74"/>
        <end position="116"/>
    </location>
</feature>
<sequence>MKHRTAITTLPLSPDEERGIRMLKYGIAMGVRLACVIACFFTPGWWILVPAVGAVVLPYVAVVIANVQRTAPGAVERPGGLVRHDDGRWFTADQQEQQRQQGPQGQQGASGEGDRS</sequence>